<dbReference type="AlphaFoldDB" id="A0A139H0W8"/>
<organism evidence="2 3">
    <name type="scientific">Pseudocercospora eumusae</name>
    <dbReference type="NCBI Taxonomy" id="321146"/>
    <lineage>
        <taxon>Eukaryota</taxon>
        <taxon>Fungi</taxon>
        <taxon>Dikarya</taxon>
        <taxon>Ascomycota</taxon>
        <taxon>Pezizomycotina</taxon>
        <taxon>Dothideomycetes</taxon>
        <taxon>Dothideomycetidae</taxon>
        <taxon>Mycosphaerellales</taxon>
        <taxon>Mycosphaerellaceae</taxon>
        <taxon>Pseudocercospora</taxon>
    </lineage>
</organism>
<dbReference type="InterPro" id="IPR004354">
    <property type="entry name" value="Meiotic_Rec114"/>
</dbReference>
<dbReference type="Pfam" id="PF03525">
    <property type="entry name" value="Meiotic_rec114"/>
    <property type="match status" value="1"/>
</dbReference>
<feature type="compositionally biased region" description="Basic and acidic residues" evidence="1">
    <location>
        <begin position="227"/>
        <end position="236"/>
    </location>
</feature>
<feature type="compositionally biased region" description="Low complexity" evidence="1">
    <location>
        <begin position="423"/>
        <end position="434"/>
    </location>
</feature>
<proteinExistence type="predicted"/>
<evidence type="ECO:0000256" key="1">
    <source>
        <dbReference type="SAM" id="MobiDB-lite"/>
    </source>
</evidence>
<dbReference type="Proteomes" id="UP000070133">
    <property type="component" value="Unassembled WGS sequence"/>
</dbReference>
<dbReference type="GO" id="GO:0007131">
    <property type="term" value="P:reciprocal meiotic recombination"/>
    <property type="evidence" value="ECO:0007669"/>
    <property type="project" value="InterPro"/>
</dbReference>
<feature type="region of interest" description="Disordered" evidence="1">
    <location>
        <begin position="137"/>
        <end position="189"/>
    </location>
</feature>
<feature type="compositionally biased region" description="Polar residues" evidence="1">
    <location>
        <begin position="441"/>
        <end position="458"/>
    </location>
</feature>
<evidence type="ECO:0000313" key="2">
    <source>
        <dbReference type="EMBL" id="KXS96051.1"/>
    </source>
</evidence>
<evidence type="ECO:0000313" key="3">
    <source>
        <dbReference type="Proteomes" id="UP000070133"/>
    </source>
</evidence>
<dbReference type="OrthoDB" id="5360255at2759"/>
<name>A0A139H0W8_9PEZI</name>
<protein>
    <submittedName>
        <fullName evidence="2">Uncharacterized protein</fullName>
    </submittedName>
</protein>
<sequence>MADNDIDICFPVIKFSHATGLVDNQIPWHHISGKKLDLLLRGSSSVGRSLTLRVIQGTTDLEHVDIGSYIDAALEVRRQGGNSLALEQLPIFGITKESLFAIRYNVNGEPRRVQLRLEDVEQCRHVVQVLEHRGLMYQEQRPRTARPGTATSRPGTAYSDDRPSTAQVSSPHFEPPPPQKANQRPREAFSYVPSKSSIDARLVMHSHNVPRPIRPYQVPQPPLFPREEATVSREPKISAPTTAEVYGTSPAPYKAPGPHTFQPTTVTDAIGANWRLQTVSATHSQEEQSRTFEQPAATSSSDPGLPPRSADPAHSQHPSSTENHVPPPWSSDPPESRPVTALSTTSVAELLEQQIPPRRELPFKRPASSSNSDISSRPGSSALTLPPLKRARAEKNSSTLPGRPDTALKKVNKPMTNQSVRPATTSSLSTTAKSVRGAAQQLDTETSPASPEVPTQPSAVRATPMDELLYDKRTLSIRKDHTTIPRVGSITDAPHEIVSPPGSAISRVQDTAPGQTTSASTFVNSQDQSLNRAYAALSASAVPNNETSLEQYEAQSLEDRKAVLDKFMMDMLENPAFTTLCEDVENCWRRIALGF</sequence>
<reference evidence="2 3" key="1">
    <citation type="submission" date="2015-07" db="EMBL/GenBank/DDBJ databases">
        <title>Comparative genomics of the Sigatoka disease complex on banana suggests a link between parallel evolutionary changes in Pseudocercospora fijiensis and Pseudocercospora eumusae and increased virulence on the banana host.</title>
        <authorList>
            <person name="Chang T.-C."/>
            <person name="Salvucci A."/>
            <person name="Crous P.W."/>
            <person name="Stergiopoulos I."/>
        </authorList>
    </citation>
    <scope>NUCLEOTIDE SEQUENCE [LARGE SCALE GENOMIC DNA]</scope>
    <source>
        <strain evidence="2 3">CBS 114824</strain>
    </source>
</reference>
<gene>
    <name evidence="2" type="ORF">AC578_2286</name>
</gene>
<accession>A0A139H0W8</accession>
<feature type="region of interest" description="Disordered" evidence="1">
    <location>
        <begin position="227"/>
        <end position="247"/>
    </location>
</feature>
<dbReference type="EMBL" id="LFZN01000189">
    <property type="protein sequence ID" value="KXS96051.1"/>
    <property type="molecule type" value="Genomic_DNA"/>
</dbReference>
<feature type="compositionally biased region" description="Polar residues" evidence="1">
    <location>
        <begin position="367"/>
        <end position="383"/>
    </location>
</feature>
<keyword evidence="3" id="KW-1185">Reference proteome</keyword>
<feature type="region of interest" description="Disordered" evidence="1">
    <location>
        <begin position="280"/>
        <end position="466"/>
    </location>
</feature>
<comment type="caution">
    <text evidence="2">The sequence shown here is derived from an EMBL/GenBank/DDBJ whole genome shotgun (WGS) entry which is preliminary data.</text>
</comment>